<comment type="caution">
    <text evidence="2">The sequence shown here is derived from an EMBL/GenBank/DDBJ whole genome shotgun (WGS) entry which is preliminary data.</text>
</comment>
<protein>
    <submittedName>
        <fullName evidence="2">Uncharacterized protein</fullName>
    </submittedName>
</protein>
<dbReference type="Proteomes" id="UP000799536">
    <property type="component" value="Unassembled WGS sequence"/>
</dbReference>
<dbReference type="AlphaFoldDB" id="A0A9P4JJC3"/>
<sequence>MQFTTIALSAILVFSSANAAPADVEARQPAPFIAEVARFGRNTGCSTDQLPSFFVQRTTLCQELPAGTVGARVETDLPPGCVLTFYPTAGCNDLNSITVPVGTPTHNCFQEIRGGTNVTSVQANSACLG</sequence>
<gene>
    <name evidence="2" type="ORF">GQ43DRAFT_441825</name>
</gene>
<dbReference type="EMBL" id="ML994036">
    <property type="protein sequence ID" value="KAF2200160.1"/>
    <property type="molecule type" value="Genomic_DNA"/>
</dbReference>
<proteinExistence type="predicted"/>
<evidence type="ECO:0000313" key="3">
    <source>
        <dbReference type="Proteomes" id="UP000799536"/>
    </source>
</evidence>
<keyword evidence="1" id="KW-0732">Signal</keyword>
<evidence type="ECO:0000256" key="1">
    <source>
        <dbReference type="SAM" id="SignalP"/>
    </source>
</evidence>
<reference evidence="2" key="1">
    <citation type="journal article" date="2020" name="Stud. Mycol.">
        <title>101 Dothideomycetes genomes: a test case for predicting lifestyles and emergence of pathogens.</title>
        <authorList>
            <person name="Haridas S."/>
            <person name="Albert R."/>
            <person name="Binder M."/>
            <person name="Bloem J."/>
            <person name="Labutti K."/>
            <person name="Salamov A."/>
            <person name="Andreopoulos B."/>
            <person name="Baker S."/>
            <person name="Barry K."/>
            <person name="Bills G."/>
            <person name="Bluhm B."/>
            <person name="Cannon C."/>
            <person name="Castanera R."/>
            <person name="Culley D."/>
            <person name="Daum C."/>
            <person name="Ezra D."/>
            <person name="Gonzalez J."/>
            <person name="Henrissat B."/>
            <person name="Kuo A."/>
            <person name="Liang C."/>
            <person name="Lipzen A."/>
            <person name="Lutzoni F."/>
            <person name="Magnuson J."/>
            <person name="Mondo S."/>
            <person name="Nolan M."/>
            <person name="Ohm R."/>
            <person name="Pangilinan J."/>
            <person name="Park H.-J."/>
            <person name="Ramirez L."/>
            <person name="Alfaro M."/>
            <person name="Sun H."/>
            <person name="Tritt A."/>
            <person name="Yoshinaga Y."/>
            <person name="Zwiers L.-H."/>
            <person name="Turgeon B."/>
            <person name="Goodwin S."/>
            <person name="Spatafora J."/>
            <person name="Crous P."/>
            <person name="Grigoriev I."/>
        </authorList>
    </citation>
    <scope>NUCLEOTIDE SEQUENCE</scope>
    <source>
        <strain evidence="2">ATCC 74209</strain>
    </source>
</reference>
<feature type="signal peptide" evidence="1">
    <location>
        <begin position="1"/>
        <end position="19"/>
    </location>
</feature>
<keyword evidence="3" id="KW-1185">Reference proteome</keyword>
<evidence type="ECO:0000313" key="2">
    <source>
        <dbReference type="EMBL" id="KAF2200160.1"/>
    </source>
</evidence>
<organism evidence="2 3">
    <name type="scientific">Delitschia confertaspora ATCC 74209</name>
    <dbReference type="NCBI Taxonomy" id="1513339"/>
    <lineage>
        <taxon>Eukaryota</taxon>
        <taxon>Fungi</taxon>
        <taxon>Dikarya</taxon>
        <taxon>Ascomycota</taxon>
        <taxon>Pezizomycotina</taxon>
        <taxon>Dothideomycetes</taxon>
        <taxon>Pleosporomycetidae</taxon>
        <taxon>Pleosporales</taxon>
        <taxon>Delitschiaceae</taxon>
        <taxon>Delitschia</taxon>
    </lineage>
</organism>
<accession>A0A9P4JJC3</accession>
<name>A0A9P4JJC3_9PLEO</name>
<feature type="chain" id="PRO_5040330549" evidence="1">
    <location>
        <begin position="20"/>
        <end position="129"/>
    </location>
</feature>